<dbReference type="EMBL" id="FNCA01000003">
    <property type="protein sequence ID" value="SDF70306.1"/>
    <property type="molecule type" value="Genomic_DNA"/>
</dbReference>
<reference evidence="1 2" key="1">
    <citation type="submission" date="2016-10" db="EMBL/GenBank/DDBJ databases">
        <authorList>
            <person name="Varghese N."/>
            <person name="Submissions S."/>
        </authorList>
    </citation>
    <scope>NUCLEOTIDE SEQUENCE [LARGE SCALE GENOMIC DNA]</scope>
    <source>
        <strain evidence="1 2">PL 12/M</strain>
    </source>
</reference>
<dbReference type="InterPro" id="IPR003745">
    <property type="entry name" value="DUF166"/>
</dbReference>
<protein>
    <recommendedName>
        <fullName evidence="3">Thymidylate synthase</fullName>
    </recommendedName>
</protein>
<keyword evidence="2" id="KW-1185">Reference proteome</keyword>
<comment type="caution">
    <text evidence="1">The sequence shown here is derived from an EMBL/GenBank/DDBJ whole genome shotgun (WGS) entry which is preliminary data.</text>
</comment>
<gene>
    <name evidence="1" type="ORF">SAMN04488589_1171</name>
</gene>
<name>A0A7Z7AWW2_9EURY</name>
<evidence type="ECO:0000313" key="1">
    <source>
        <dbReference type="EMBL" id="SDF70306.1"/>
    </source>
</evidence>
<dbReference type="AlphaFoldDB" id="A0A7Z7AWW2"/>
<evidence type="ECO:0000313" key="2">
    <source>
        <dbReference type="Proteomes" id="UP000199259"/>
    </source>
</evidence>
<accession>A0A7Z7AWW2</accession>
<evidence type="ECO:0008006" key="3">
    <source>
        <dbReference type="Google" id="ProtNLM"/>
    </source>
</evidence>
<dbReference type="Pfam" id="PF02593">
    <property type="entry name" value="DUF166"/>
    <property type="match status" value="1"/>
</dbReference>
<sequence>MEICIIMINILIGRIISSESNKLTFPKLSNTRYPASIYAKGVTFLERKMTTIGVITRGKYGNRLIETILTKTDLEVVQTAVPEILPDFIDEPEEFLERLNIDTSVFDSNIVITYSLHPDLTVAIAHMAGKAGVKALIIPGGASKAPVVELEGISKKYGMLIEVEDICCTLEAKTETEELCKYLSIPELEVDIDKGIISSVKVLCGAPCGSTWHMAKELVGIKVEDAPAKAGLLIQQYPCRAVRGGPGGIHESGDIHKKAIEDAIKRKKEN</sequence>
<proteinExistence type="predicted"/>
<dbReference type="Proteomes" id="UP000199259">
    <property type="component" value="Unassembled WGS sequence"/>
</dbReference>
<organism evidence="1 2">
    <name type="scientific">Methanolobus vulcani</name>
    <dbReference type="NCBI Taxonomy" id="38026"/>
    <lineage>
        <taxon>Archaea</taxon>
        <taxon>Methanobacteriati</taxon>
        <taxon>Methanobacteriota</taxon>
        <taxon>Stenosarchaea group</taxon>
        <taxon>Methanomicrobia</taxon>
        <taxon>Methanosarcinales</taxon>
        <taxon>Methanosarcinaceae</taxon>
        <taxon>Methanolobus</taxon>
    </lineage>
</organism>